<feature type="domain" description="CheW-like" evidence="4">
    <location>
        <begin position="12"/>
        <end position="150"/>
    </location>
</feature>
<dbReference type="GO" id="GO:0005829">
    <property type="term" value="C:cytosol"/>
    <property type="evidence" value="ECO:0007669"/>
    <property type="project" value="TreeGrafter"/>
</dbReference>
<dbReference type="InterPro" id="IPR036061">
    <property type="entry name" value="CheW-like_dom_sf"/>
</dbReference>
<dbReference type="OrthoDB" id="9790406at2"/>
<protein>
    <recommendedName>
        <fullName evidence="2">Chemotaxis protein CheW</fullName>
    </recommendedName>
</protein>
<dbReference type="GO" id="GO:0007165">
    <property type="term" value="P:signal transduction"/>
    <property type="evidence" value="ECO:0007669"/>
    <property type="project" value="InterPro"/>
</dbReference>
<dbReference type="AlphaFoldDB" id="A0A254TFP8"/>
<gene>
    <name evidence="5" type="ORF">AYR66_17485</name>
</gene>
<reference evidence="5 6" key="1">
    <citation type="submission" date="2016-02" db="EMBL/GenBank/DDBJ databases">
        <authorList>
            <person name="Wen L."/>
            <person name="He K."/>
            <person name="Yang H."/>
        </authorList>
    </citation>
    <scope>NUCLEOTIDE SEQUENCE [LARGE SCALE GENOMIC DNA]</scope>
    <source>
        <strain evidence="5 6">TSA40</strain>
    </source>
</reference>
<dbReference type="EMBL" id="LSTO01000001">
    <property type="protein sequence ID" value="OWW20997.1"/>
    <property type="molecule type" value="Genomic_DNA"/>
</dbReference>
<dbReference type="Gene3D" id="2.30.30.40">
    <property type="entry name" value="SH3 Domains"/>
    <property type="match status" value="1"/>
</dbReference>
<dbReference type="Pfam" id="PF01584">
    <property type="entry name" value="CheW"/>
    <property type="match status" value="1"/>
</dbReference>
<evidence type="ECO:0000313" key="5">
    <source>
        <dbReference type="EMBL" id="OWW20997.1"/>
    </source>
</evidence>
<proteinExistence type="predicted"/>
<dbReference type="PANTHER" id="PTHR22617:SF45">
    <property type="entry name" value="CHEMOTAXIS PROTEIN CHEW"/>
    <property type="match status" value="1"/>
</dbReference>
<dbReference type="PANTHER" id="PTHR22617">
    <property type="entry name" value="CHEMOTAXIS SENSOR HISTIDINE KINASE-RELATED"/>
    <property type="match status" value="1"/>
</dbReference>
<name>A0A254TFP8_9BURK</name>
<comment type="subcellular location">
    <subcellularLocation>
        <location evidence="1">Cytoplasm</location>
    </subcellularLocation>
</comment>
<dbReference type="RefSeq" id="WP_088707850.1">
    <property type="nucleotide sequence ID" value="NZ_LSTO01000001.1"/>
</dbReference>
<dbReference type="InterPro" id="IPR039315">
    <property type="entry name" value="CheW"/>
</dbReference>
<accession>A0A254TFP8</accession>
<dbReference type="PROSITE" id="PS50851">
    <property type="entry name" value="CHEW"/>
    <property type="match status" value="1"/>
</dbReference>
<evidence type="ECO:0000259" key="4">
    <source>
        <dbReference type="PROSITE" id="PS50851"/>
    </source>
</evidence>
<evidence type="ECO:0000313" key="6">
    <source>
        <dbReference type="Proteomes" id="UP000197535"/>
    </source>
</evidence>
<evidence type="ECO:0000256" key="3">
    <source>
        <dbReference type="ARBA" id="ARBA00022490"/>
    </source>
</evidence>
<keyword evidence="3" id="KW-0963">Cytoplasm</keyword>
<evidence type="ECO:0000256" key="1">
    <source>
        <dbReference type="ARBA" id="ARBA00004496"/>
    </source>
</evidence>
<dbReference type="SMART" id="SM00260">
    <property type="entry name" value="CheW"/>
    <property type="match status" value="1"/>
</dbReference>
<dbReference type="GO" id="GO:0006935">
    <property type="term" value="P:chemotaxis"/>
    <property type="evidence" value="ECO:0007669"/>
    <property type="project" value="InterPro"/>
</dbReference>
<dbReference type="Proteomes" id="UP000197535">
    <property type="component" value="Unassembled WGS sequence"/>
</dbReference>
<dbReference type="Gene3D" id="2.40.50.180">
    <property type="entry name" value="CheA-289, Domain 4"/>
    <property type="match status" value="1"/>
</dbReference>
<comment type="caution">
    <text evidence="5">The sequence shown here is derived from an EMBL/GenBank/DDBJ whole genome shotgun (WGS) entry which is preliminary data.</text>
</comment>
<dbReference type="SUPFAM" id="SSF50341">
    <property type="entry name" value="CheW-like"/>
    <property type="match status" value="1"/>
</dbReference>
<organism evidence="5 6">
    <name type="scientific">Noviherbaspirillum denitrificans</name>
    <dbReference type="NCBI Taxonomy" id="1968433"/>
    <lineage>
        <taxon>Bacteria</taxon>
        <taxon>Pseudomonadati</taxon>
        <taxon>Pseudomonadota</taxon>
        <taxon>Betaproteobacteria</taxon>
        <taxon>Burkholderiales</taxon>
        <taxon>Oxalobacteraceae</taxon>
        <taxon>Noviherbaspirillum</taxon>
    </lineage>
</organism>
<sequence length="150" mass="15969">MKKTTTGKRPPPDEVLAFMLGNEEYGIDMQRVQEIRGFAAFAQEANALDLDGGIANMRGVSVPIVDMRKRFALGDAVFDDSTSVIVLSIDGRTMGVVVDGISDVHRVDAGRVIPAPRARGGLKNDHLIGLGTFGPHSVTLIAIDEVLAVA</sequence>
<dbReference type="InterPro" id="IPR002545">
    <property type="entry name" value="CheW-lke_dom"/>
</dbReference>
<evidence type="ECO:0000256" key="2">
    <source>
        <dbReference type="ARBA" id="ARBA00021483"/>
    </source>
</evidence>
<keyword evidence="6" id="KW-1185">Reference proteome</keyword>